<proteinExistence type="predicted"/>
<name>A0A915K249_ROMCU</name>
<dbReference type="WBParaSite" id="nRc.2.0.1.t32290-RA">
    <property type="protein sequence ID" value="nRc.2.0.1.t32290-RA"/>
    <property type="gene ID" value="nRc.2.0.1.g32290"/>
</dbReference>
<feature type="compositionally biased region" description="Basic and acidic residues" evidence="1">
    <location>
        <begin position="30"/>
        <end position="48"/>
    </location>
</feature>
<feature type="region of interest" description="Disordered" evidence="1">
    <location>
        <begin position="28"/>
        <end position="50"/>
    </location>
</feature>
<evidence type="ECO:0000256" key="1">
    <source>
        <dbReference type="SAM" id="MobiDB-lite"/>
    </source>
</evidence>
<organism evidence="2 3">
    <name type="scientific">Romanomermis culicivorax</name>
    <name type="common">Nematode worm</name>
    <dbReference type="NCBI Taxonomy" id="13658"/>
    <lineage>
        <taxon>Eukaryota</taxon>
        <taxon>Metazoa</taxon>
        <taxon>Ecdysozoa</taxon>
        <taxon>Nematoda</taxon>
        <taxon>Enoplea</taxon>
        <taxon>Dorylaimia</taxon>
        <taxon>Mermithida</taxon>
        <taxon>Mermithoidea</taxon>
        <taxon>Mermithidae</taxon>
        <taxon>Romanomermis</taxon>
    </lineage>
</organism>
<reference evidence="3" key="1">
    <citation type="submission" date="2022-11" db="UniProtKB">
        <authorList>
            <consortium name="WormBaseParasite"/>
        </authorList>
    </citation>
    <scope>IDENTIFICATION</scope>
</reference>
<evidence type="ECO:0000313" key="2">
    <source>
        <dbReference type="Proteomes" id="UP000887565"/>
    </source>
</evidence>
<keyword evidence="2" id="KW-1185">Reference proteome</keyword>
<dbReference type="AlphaFoldDB" id="A0A915K249"/>
<protein>
    <submittedName>
        <fullName evidence="3">Uncharacterized protein</fullName>
    </submittedName>
</protein>
<evidence type="ECO:0000313" key="3">
    <source>
        <dbReference type="WBParaSite" id="nRc.2.0.1.t32290-RA"/>
    </source>
</evidence>
<dbReference type="Proteomes" id="UP000887565">
    <property type="component" value="Unplaced"/>
</dbReference>
<sequence>MSNQELATPLCGLKGTVEALFNIIANTATEDNKREARSHQQEPDRQMDQRVNFPNVVLGSTVKMNAIAAQTVVPAVQVMKRGTPASPQEQHLLDRYPKTAPFHVE</sequence>
<feature type="region of interest" description="Disordered" evidence="1">
    <location>
        <begin position="82"/>
        <end position="105"/>
    </location>
</feature>
<accession>A0A915K249</accession>